<dbReference type="Proteomes" id="UP000287233">
    <property type="component" value="Chromosome"/>
</dbReference>
<comment type="similarity">
    <text evidence="2 11 12">Belongs to the ATPase A chain family.</text>
</comment>
<feature type="transmembrane region" description="Helical" evidence="11">
    <location>
        <begin position="118"/>
        <end position="137"/>
    </location>
</feature>
<evidence type="ECO:0000256" key="12">
    <source>
        <dbReference type="RuleBase" id="RU000483"/>
    </source>
</evidence>
<evidence type="ECO:0000256" key="4">
    <source>
        <dbReference type="ARBA" id="ARBA00022547"/>
    </source>
</evidence>
<evidence type="ECO:0000313" key="13">
    <source>
        <dbReference type="EMBL" id="QAA76421.1"/>
    </source>
</evidence>
<dbReference type="EMBL" id="CP034928">
    <property type="protein sequence ID" value="QAA76421.1"/>
    <property type="molecule type" value="Genomic_DNA"/>
</dbReference>
<dbReference type="InterPro" id="IPR035908">
    <property type="entry name" value="F0_ATP_A_sf"/>
</dbReference>
<evidence type="ECO:0000256" key="2">
    <source>
        <dbReference type="ARBA" id="ARBA00006810"/>
    </source>
</evidence>
<evidence type="ECO:0000313" key="14">
    <source>
        <dbReference type="Proteomes" id="UP000287233"/>
    </source>
</evidence>
<evidence type="ECO:0000256" key="1">
    <source>
        <dbReference type="ARBA" id="ARBA00004141"/>
    </source>
</evidence>
<dbReference type="GO" id="GO:0042777">
    <property type="term" value="P:proton motive force-driven plasma membrane ATP synthesis"/>
    <property type="evidence" value="ECO:0007669"/>
    <property type="project" value="TreeGrafter"/>
</dbReference>
<keyword evidence="10 11" id="KW-0066">ATP synthesis</keyword>
<evidence type="ECO:0000256" key="11">
    <source>
        <dbReference type="HAMAP-Rule" id="MF_01393"/>
    </source>
</evidence>
<dbReference type="KEGG" id="bih:BIP78_0655"/>
<dbReference type="InterPro" id="IPR000568">
    <property type="entry name" value="ATP_synth_F0_asu"/>
</dbReference>
<proteinExistence type="inferred from homology"/>
<reference evidence="14" key="1">
    <citation type="submission" date="2018-12" db="EMBL/GenBank/DDBJ databases">
        <title>Complete genome sequence of an uncultured bacterium of the candidate phylum Bipolaricaulota.</title>
        <authorList>
            <person name="Kadnikov V.V."/>
            <person name="Mardanov A.V."/>
            <person name="Beletsky A.V."/>
            <person name="Frank Y.A."/>
            <person name="Karnachuk O.V."/>
            <person name="Ravin N.V."/>
        </authorList>
    </citation>
    <scope>NUCLEOTIDE SEQUENCE [LARGE SCALE GENOMIC DNA]</scope>
</reference>
<name>A0A410FTY5_BIPS1</name>
<dbReference type="NCBIfam" id="TIGR01131">
    <property type="entry name" value="ATP_synt_6_or_A"/>
    <property type="match status" value="1"/>
</dbReference>
<dbReference type="PANTHER" id="PTHR42823:SF3">
    <property type="entry name" value="ATP SYNTHASE SUBUNIT A, CHLOROPLASTIC"/>
    <property type="match status" value="1"/>
</dbReference>
<dbReference type="CDD" id="cd00310">
    <property type="entry name" value="ATP-synt_Fo_a_6"/>
    <property type="match status" value="1"/>
</dbReference>
<dbReference type="InterPro" id="IPR045082">
    <property type="entry name" value="ATP_syn_F0_a_bact/chloroplast"/>
</dbReference>
<feature type="transmembrane region" description="Helical" evidence="11">
    <location>
        <begin position="20"/>
        <end position="44"/>
    </location>
</feature>
<keyword evidence="4 11" id="KW-0138">CF(0)</keyword>
<keyword evidence="9 11" id="KW-0472">Membrane</keyword>
<gene>
    <name evidence="11" type="primary">atpB</name>
    <name evidence="13" type="ORF">BIP78_0655</name>
</gene>
<evidence type="ECO:0000256" key="8">
    <source>
        <dbReference type="ARBA" id="ARBA00023065"/>
    </source>
</evidence>
<evidence type="ECO:0000256" key="6">
    <source>
        <dbReference type="ARBA" id="ARBA00022781"/>
    </source>
</evidence>
<dbReference type="GO" id="GO:0045259">
    <property type="term" value="C:proton-transporting ATP synthase complex"/>
    <property type="evidence" value="ECO:0007669"/>
    <property type="project" value="UniProtKB-KW"/>
</dbReference>
<feature type="transmembrane region" description="Helical" evidence="11">
    <location>
        <begin position="89"/>
        <end position="112"/>
    </location>
</feature>
<keyword evidence="5 11" id="KW-0812">Transmembrane</keyword>
<sequence length="248" mass="26746">MLEHLGKELALRLTIGGIEVSFNLVVVAVALAVGALLVVLGGWLRRGLPADPDAPLTRRAAFLAATMDLFERQLLGGVSPHLVRPILPFAVTLFFYVLFCNWVGILPIPYIVSPTQDLNVTLGLALLVYGLTHYYGIRSKGIARHLRGYLEPFPFLLPLNLVGDLGRTLSHGFRLFGNILGGAILIVVAPTVLARIFEVVPAIGTALGWVGRIPLTLGLNAWFGLAFGVIQAFVFTLLAVAYIQVTAD</sequence>
<dbReference type="SUPFAM" id="SSF81336">
    <property type="entry name" value="F1F0 ATP synthase subunit A"/>
    <property type="match status" value="1"/>
</dbReference>
<evidence type="ECO:0000256" key="5">
    <source>
        <dbReference type="ARBA" id="ARBA00022692"/>
    </source>
</evidence>
<dbReference type="PANTHER" id="PTHR42823">
    <property type="entry name" value="ATP SYNTHASE SUBUNIT A, CHLOROPLASTIC"/>
    <property type="match status" value="1"/>
</dbReference>
<keyword evidence="11" id="KW-1003">Cell membrane</keyword>
<keyword evidence="6 11" id="KW-0375">Hydrogen ion transport</keyword>
<comment type="function">
    <text evidence="11 12">Key component of the proton channel; it plays a direct role in the translocation of protons across the membrane.</text>
</comment>
<comment type="subcellular location">
    <subcellularLocation>
        <location evidence="11 12">Cell membrane</location>
        <topology evidence="11 12">Multi-pass membrane protein</topology>
    </subcellularLocation>
    <subcellularLocation>
        <location evidence="1">Membrane</location>
        <topology evidence="1">Multi-pass membrane protein</topology>
    </subcellularLocation>
</comment>
<evidence type="ECO:0000256" key="9">
    <source>
        <dbReference type="ARBA" id="ARBA00023136"/>
    </source>
</evidence>
<dbReference type="AlphaFoldDB" id="A0A410FTY5"/>
<dbReference type="Gene3D" id="1.20.120.220">
    <property type="entry name" value="ATP synthase, F0 complex, subunit A"/>
    <property type="match status" value="1"/>
</dbReference>
<evidence type="ECO:0000256" key="3">
    <source>
        <dbReference type="ARBA" id="ARBA00022448"/>
    </source>
</evidence>
<evidence type="ECO:0000256" key="7">
    <source>
        <dbReference type="ARBA" id="ARBA00022989"/>
    </source>
</evidence>
<dbReference type="HAMAP" id="MF_01393">
    <property type="entry name" value="ATP_synth_a_bact"/>
    <property type="match status" value="1"/>
</dbReference>
<dbReference type="GO" id="GO:0005886">
    <property type="term" value="C:plasma membrane"/>
    <property type="evidence" value="ECO:0007669"/>
    <property type="project" value="UniProtKB-SubCell"/>
</dbReference>
<organism evidence="13 14">
    <name type="scientific">Bipolaricaulis sibiricus</name>
    <dbReference type="NCBI Taxonomy" id="2501609"/>
    <lineage>
        <taxon>Bacteria</taxon>
        <taxon>Candidatus Bipolaricaulota</taxon>
        <taxon>Candidatus Bipolaricaulia</taxon>
        <taxon>Candidatus Bipolaricaulales</taxon>
        <taxon>Candidatus Bipolaricaulaceae</taxon>
        <taxon>Candidatus Bipolaricaulis</taxon>
    </lineage>
</organism>
<dbReference type="GO" id="GO:0046933">
    <property type="term" value="F:proton-transporting ATP synthase activity, rotational mechanism"/>
    <property type="evidence" value="ECO:0007669"/>
    <property type="project" value="UniProtKB-UniRule"/>
</dbReference>
<accession>A0A410FTY5</accession>
<dbReference type="PROSITE" id="PS00449">
    <property type="entry name" value="ATPASE_A"/>
    <property type="match status" value="1"/>
</dbReference>
<dbReference type="Pfam" id="PF00119">
    <property type="entry name" value="ATP-synt_A"/>
    <property type="match status" value="1"/>
</dbReference>
<protein>
    <recommendedName>
        <fullName evidence="11 12">ATP synthase subunit a</fullName>
    </recommendedName>
    <alternativeName>
        <fullName evidence="11">ATP synthase F0 sector subunit a</fullName>
    </alternativeName>
    <alternativeName>
        <fullName evidence="11">F-ATPase subunit 6</fullName>
    </alternativeName>
</protein>
<feature type="transmembrane region" description="Helical" evidence="11">
    <location>
        <begin position="217"/>
        <end position="243"/>
    </location>
</feature>
<keyword evidence="7 11" id="KW-1133">Transmembrane helix</keyword>
<dbReference type="PRINTS" id="PR00123">
    <property type="entry name" value="ATPASEA"/>
</dbReference>
<evidence type="ECO:0000256" key="10">
    <source>
        <dbReference type="ARBA" id="ARBA00023310"/>
    </source>
</evidence>
<keyword evidence="3 11" id="KW-0813">Transport</keyword>
<keyword evidence="8 11" id="KW-0406">Ion transport</keyword>
<feature type="transmembrane region" description="Helical" evidence="11">
    <location>
        <begin position="175"/>
        <end position="197"/>
    </location>
</feature>
<dbReference type="InterPro" id="IPR023011">
    <property type="entry name" value="ATP_synth_F0_asu_AS"/>
</dbReference>